<dbReference type="InterPro" id="IPR054226">
    <property type="entry name" value="DUF6948"/>
</dbReference>
<name>A0A239FAU2_9SPHN</name>
<dbReference type="EMBL" id="FZOS01000008">
    <property type="protein sequence ID" value="SNS53915.1"/>
    <property type="molecule type" value="Genomic_DNA"/>
</dbReference>
<evidence type="ECO:0000313" key="2">
    <source>
        <dbReference type="EMBL" id="SNS53915.1"/>
    </source>
</evidence>
<organism evidence="2 3">
    <name type="scientific">Edaphosphingomonas laterariae</name>
    <dbReference type="NCBI Taxonomy" id="861865"/>
    <lineage>
        <taxon>Bacteria</taxon>
        <taxon>Pseudomonadati</taxon>
        <taxon>Pseudomonadota</taxon>
        <taxon>Alphaproteobacteria</taxon>
        <taxon>Sphingomonadales</taxon>
        <taxon>Rhizorhabdaceae</taxon>
        <taxon>Edaphosphingomonas</taxon>
    </lineage>
</organism>
<evidence type="ECO:0000259" key="1">
    <source>
        <dbReference type="Pfam" id="PF22253"/>
    </source>
</evidence>
<dbReference type="AlphaFoldDB" id="A0A239FAU2"/>
<keyword evidence="3" id="KW-1185">Reference proteome</keyword>
<reference evidence="3" key="1">
    <citation type="submission" date="2017-06" db="EMBL/GenBank/DDBJ databases">
        <authorList>
            <person name="Varghese N."/>
            <person name="Submissions S."/>
        </authorList>
    </citation>
    <scope>NUCLEOTIDE SEQUENCE [LARGE SCALE GENOMIC DNA]</scope>
    <source>
        <strain evidence="3">LNB2</strain>
    </source>
</reference>
<gene>
    <name evidence="2" type="ORF">SAMN06295912_108148</name>
</gene>
<proteinExistence type="predicted"/>
<accession>A0A239FAU2</accession>
<sequence>MNDTNTTAAGKPVIVRTYSAGVHFGYLLERDGKEVRLASSRRLWRWYGAWTLSEIATSGLDTSKSKVAAPVEITLTEAIEIIDCTPEAVQSIEAAQWAA</sequence>
<dbReference type="OrthoDB" id="7066390at2"/>
<dbReference type="RefSeq" id="WP_144033762.1">
    <property type="nucleotide sequence ID" value="NZ_FZOS01000008.1"/>
</dbReference>
<evidence type="ECO:0000313" key="3">
    <source>
        <dbReference type="Proteomes" id="UP000198281"/>
    </source>
</evidence>
<dbReference type="Pfam" id="PF22253">
    <property type="entry name" value="DUF6948"/>
    <property type="match status" value="1"/>
</dbReference>
<protein>
    <recommendedName>
        <fullName evidence="1">DUF6948 domain-containing protein</fullName>
    </recommendedName>
</protein>
<feature type="domain" description="DUF6948" evidence="1">
    <location>
        <begin position="10"/>
        <end position="92"/>
    </location>
</feature>
<dbReference type="Proteomes" id="UP000198281">
    <property type="component" value="Unassembled WGS sequence"/>
</dbReference>